<feature type="domain" description="HTH crp-type" evidence="2">
    <location>
        <begin position="147"/>
        <end position="220"/>
    </location>
</feature>
<dbReference type="AlphaFoldDB" id="A0A949WXU2"/>
<accession>A0A949WXU2</accession>
<keyword evidence="4" id="KW-1185">Reference proteome</keyword>
<dbReference type="PANTHER" id="PTHR24567:SF74">
    <property type="entry name" value="HTH-TYPE TRANSCRIPTIONAL REGULATOR ARCR"/>
    <property type="match status" value="1"/>
</dbReference>
<protein>
    <submittedName>
        <fullName evidence="3">Crp/Fnr family transcriptional regulator</fullName>
    </submittedName>
</protein>
<organism evidence="3 4">
    <name type="scientific">Clostridium thailandense</name>
    <dbReference type="NCBI Taxonomy" id="2794346"/>
    <lineage>
        <taxon>Bacteria</taxon>
        <taxon>Bacillati</taxon>
        <taxon>Bacillota</taxon>
        <taxon>Clostridia</taxon>
        <taxon>Eubacteriales</taxon>
        <taxon>Clostridiaceae</taxon>
        <taxon>Clostridium</taxon>
    </lineage>
</organism>
<dbReference type="CDD" id="cd00038">
    <property type="entry name" value="CAP_ED"/>
    <property type="match status" value="1"/>
</dbReference>
<evidence type="ECO:0000313" key="3">
    <source>
        <dbReference type="EMBL" id="MBV7276352.1"/>
    </source>
</evidence>
<dbReference type="InterPro" id="IPR012318">
    <property type="entry name" value="HTH_CRP"/>
</dbReference>
<proteinExistence type="predicted"/>
<dbReference type="GO" id="GO:0003677">
    <property type="term" value="F:DNA binding"/>
    <property type="evidence" value="ECO:0007669"/>
    <property type="project" value="InterPro"/>
</dbReference>
<dbReference type="CDD" id="cd00092">
    <property type="entry name" value="HTH_CRP"/>
    <property type="match status" value="1"/>
</dbReference>
<dbReference type="PANTHER" id="PTHR24567">
    <property type="entry name" value="CRP FAMILY TRANSCRIPTIONAL REGULATORY PROTEIN"/>
    <property type="match status" value="1"/>
</dbReference>
<dbReference type="SMART" id="SM00419">
    <property type="entry name" value="HTH_CRP"/>
    <property type="match status" value="1"/>
</dbReference>
<feature type="domain" description="Cyclic nucleotide-binding" evidence="1">
    <location>
        <begin position="14"/>
        <end position="85"/>
    </location>
</feature>
<dbReference type="PROSITE" id="PS50042">
    <property type="entry name" value="CNMP_BINDING_3"/>
    <property type="match status" value="1"/>
</dbReference>
<sequence>MGKVTYEDLKQLSVFDDLDDFIKEELLTKSVKIKLDKGELLFAEREEVDKIYIVLRGKVTMFRNSEEGQKRVIYILGQGEFINEVIFDSLSASINCEAFENSYVIYLLKKDLLEIMSKDFNLSKIIITSMSKKIRRLYRQLKNTVPIKMDKKLAAKLWKLCRDYGVSTEDGVLINLNISITYLADMLGSTRETISRCINNFEKKGMIKFSGKRMIVRNPDELSLYFRGK</sequence>
<dbReference type="GO" id="GO:0005829">
    <property type="term" value="C:cytosol"/>
    <property type="evidence" value="ECO:0007669"/>
    <property type="project" value="TreeGrafter"/>
</dbReference>
<dbReference type="PROSITE" id="PS51063">
    <property type="entry name" value="HTH_CRP_2"/>
    <property type="match status" value="1"/>
</dbReference>
<reference evidence="3" key="1">
    <citation type="submission" date="2020-12" db="EMBL/GenBank/DDBJ databases">
        <title>Clostridium thailandense sp. nov., a novel acetogenic bacterium isolated from peat land soil in Thailand.</title>
        <authorList>
            <person name="Chaikitkaew S."/>
            <person name="Birkeland N.K."/>
        </authorList>
    </citation>
    <scope>NUCLEOTIDE SEQUENCE</scope>
    <source>
        <strain evidence="3">PL3</strain>
    </source>
</reference>
<dbReference type="InterPro" id="IPR050397">
    <property type="entry name" value="Env_Response_Regulators"/>
</dbReference>
<dbReference type="InterPro" id="IPR000595">
    <property type="entry name" value="cNMP-bd_dom"/>
</dbReference>
<evidence type="ECO:0000313" key="4">
    <source>
        <dbReference type="Proteomes" id="UP000694308"/>
    </source>
</evidence>
<dbReference type="Pfam" id="PF00027">
    <property type="entry name" value="cNMP_binding"/>
    <property type="match status" value="1"/>
</dbReference>
<name>A0A949WXU2_9CLOT</name>
<dbReference type="SMART" id="SM00100">
    <property type="entry name" value="cNMP"/>
    <property type="match status" value="1"/>
</dbReference>
<gene>
    <name evidence="3" type="ORF">I6U48_26050</name>
</gene>
<evidence type="ECO:0000259" key="1">
    <source>
        <dbReference type="PROSITE" id="PS50042"/>
    </source>
</evidence>
<dbReference type="GO" id="GO:0003700">
    <property type="term" value="F:DNA-binding transcription factor activity"/>
    <property type="evidence" value="ECO:0007669"/>
    <property type="project" value="TreeGrafter"/>
</dbReference>
<dbReference type="EMBL" id="JAEEGC010000170">
    <property type="protein sequence ID" value="MBV7276352.1"/>
    <property type="molecule type" value="Genomic_DNA"/>
</dbReference>
<dbReference type="Proteomes" id="UP000694308">
    <property type="component" value="Unassembled WGS sequence"/>
</dbReference>
<dbReference type="Pfam" id="PF13545">
    <property type="entry name" value="HTH_Crp_2"/>
    <property type="match status" value="1"/>
</dbReference>
<evidence type="ECO:0000259" key="2">
    <source>
        <dbReference type="PROSITE" id="PS51063"/>
    </source>
</evidence>
<dbReference type="RefSeq" id="WP_218323405.1">
    <property type="nucleotide sequence ID" value="NZ_JAEEGC010000170.1"/>
</dbReference>
<comment type="caution">
    <text evidence="3">The sequence shown here is derived from an EMBL/GenBank/DDBJ whole genome shotgun (WGS) entry which is preliminary data.</text>
</comment>